<comment type="caution">
    <text evidence="1">The sequence shown here is derived from an EMBL/GenBank/DDBJ whole genome shotgun (WGS) entry which is preliminary data.</text>
</comment>
<dbReference type="RefSeq" id="WP_265507964.1">
    <property type="nucleotide sequence ID" value="NZ_JAOTBE010000049.1"/>
</dbReference>
<dbReference type="Proteomes" id="UP001589795">
    <property type="component" value="Unassembled WGS sequence"/>
</dbReference>
<protein>
    <submittedName>
        <fullName evidence="1">Uncharacterized protein</fullName>
    </submittedName>
</protein>
<evidence type="ECO:0000313" key="2">
    <source>
        <dbReference type="Proteomes" id="UP001589795"/>
    </source>
</evidence>
<reference evidence="1 2" key="1">
    <citation type="submission" date="2024-09" db="EMBL/GenBank/DDBJ databases">
        <authorList>
            <person name="Sun Q."/>
            <person name="Mori K."/>
        </authorList>
    </citation>
    <scope>NUCLEOTIDE SEQUENCE [LARGE SCALE GENOMIC DNA]</scope>
    <source>
        <strain evidence="1 2">CCM 7904</strain>
    </source>
</reference>
<organism evidence="1 2">
    <name type="scientific">Paracoccus rhizosphaerae</name>
    <dbReference type="NCBI Taxonomy" id="1133347"/>
    <lineage>
        <taxon>Bacteria</taxon>
        <taxon>Pseudomonadati</taxon>
        <taxon>Pseudomonadota</taxon>
        <taxon>Alphaproteobacteria</taxon>
        <taxon>Rhodobacterales</taxon>
        <taxon>Paracoccaceae</taxon>
        <taxon>Paracoccus</taxon>
    </lineage>
</organism>
<sequence>MAMIYFSGGTSAEVTNVRGEDPVKFDIPPQSITAFHEAFNRNEMARFSKNGPKHIITRMSMVDGEAVPQIRRGR</sequence>
<evidence type="ECO:0000313" key="1">
    <source>
        <dbReference type="EMBL" id="MFC0200832.1"/>
    </source>
</evidence>
<name>A0ABV6CJA8_9RHOB</name>
<accession>A0ABV6CJA8</accession>
<proteinExistence type="predicted"/>
<dbReference type="EMBL" id="JBHLWQ010000103">
    <property type="protein sequence ID" value="MFC0200832.1"/>
    <property type="molecule type" value="Genomic_DNA"/>
</dbReference>
<gene>
    <name evidence="1" type="ORF">ACFFIZ_11055</name>
</gene>
<keyword evidence="2" id="KW-1185">Reference proteome</keyword>